<feature type="region of interest" description="Disordered" evidence="1">
    <location>
        <begin position="140"/>
        <end position="196"/>
    </location>
</feature>
<dbReference type="STRING" id="42249.A0A317T1P3"/>
<dbReference type="Pfam" id="PF02330">
    <property type="entry name" value="MAM33"/>
    <property type="match status" value="1"/>
</dbReference>
<name>A0A317T1P3_9PEZI</name>
<dbReference type="Proteomes" id="UP000246991">
    <property type="component" value="Unassembled WGS sequence"/>
</dbReference>
<dbReference type="OrthoDB" id="278212at2759"/>
<accession>A0A317T1P3</accession>
<dbReference type="Gene3D" id="3.10.280.10">
    <property type="entry name" value="Mitochondrial glycoprotein"/>
    <property type="match status" value="1"/>
</dbReference>
<evidence type="ECO:0000313" key="2">
    <source>
        <dbReference type="EMBL" id="PWW80602.1"/>
    </source>
</evidence>
<dbReference type="InterPro" id="IPR036561">
    <property type="entry name" value="MAM33_sf"/>
</dbReference>
<dbReference type="InterPro" id="IPR003428">
    <property type="entry name" value="MAM33"/>
</dbReference>
<feature type="compositionally biased region" description="Acidic residues" evidence="1">
    <location>
        <begin position="182"/>
        <end position="192"/>
    </location>
</feature>
<dbReference type="PANTHER" id="PTHR10826">
    <property type="entry name" value="COMPLEMENT COMPONENT 1"/>
    <property type="match status" value="1"/>
</dbReference>
<evidence type="ECO:0000313" key="3">
    <source>
        <dbReference type="Proteomes" id="UP000246991"/>
    </source>
</evidence>
<gene>
    <name evidence="2" type="ORF">C7212DRAFT_350026</name>
</gene>
<dbReference type="SUPFAM" id="SSF54529">
    <property type="entry name" value="Mitochondrial glycoprotein MAM33-like"/>
    <property type="match status" value="1"/>
</dbReference>
<sequence>MFYVRAVSRPGFWRAPSARAFLSRSISTTRLQASVFRPLLAAQHPRLAARFSTTFSHFEKLGQVDEELALKLQTEIDLEKSKEDEAEYPLSVKEYLETGQFKIIDKPGQEEVQLVRRFGDETIRVEFSISDLGALSNEGLDDDALYNEQGGEGDPDALSSRPRGAQSKAVRAEGKSPGASDSDGDEYDDDPEPGFPARVNVTIEKPNSGALQIEAIAQDGMIVIDNVFYHKSAKLATAQTAEADWERRGIYAGPPFGNLDEDLQVLLERYLDERGINTALALFVPDYIDYKEQGEYVRWLENVHNFVSK</sequence>
<dbReference type="GO" id="GO:0005759">
    <property type="term" value="C:mitochondrial matrix"/>
    <property type="evidence" value="ECO:0007669"/>
    <property type="project" value="InterPro"/>
</dbReference>
<dbReference type="GO" id="GO:0042256">
    <property type="term" value="P:cytosolic ribosome assembly"/>
    <property type="evidence" value="ECO:0007669"/>
    <property type="project" value="TreeGrafter"/>
</dbReference>
<reference evidence="2 3" key="1">
    <citation type="submission" date="2018-03" db="EMBL/GenBank/DDBJ databases">
        <title>Genomes of Pezizomycetes fungi and the evolution of truffles.</title>
        <authorList>
            <person name="Murat C."/>
            <person name="Payen T."/>
            <person name="Noel B."/>
            <person name="Kuo A."/>
            <person name="Martin F.M."/>
        </authorList>
    </citation>
    <scope>NUCLEOTIDE SEQUENCE [LARGE SCALE GENOMIC DNA]</scope>
    <source>
        <strain evidence="2">091103-1</strain>
    </source>
</reference>
<dbReference type="EMBL" id="PYWC01000002">
    <property type="protein sequence ID" value="PWW80602.1"/>
    <property type="molecule type" value="Genomic_DNA"/>
</dbReference>
<comment type="caution">
    <text evidence="2">The sequence shown here is derived from an EMBL/GenBank/DDBJ whole genome shotgun (WGS) entry which is preliminary data.</text>
</comment>
<feature type="compositionally biased region" description="Acidic residues" evidence="1">
    <location>
        <begin position="140"/>
        <end position="155"/>
    </location>
</feature>
<evidence type="ECO:0000256" key="1">
    <source>
        <dbReference type="SAM" id="MobiDB-lite"/>
    </source>
</evidence>
<dbReference type="PANTHER" id="PTHR10826:SF1">
    <property type="entry name" value="COMPLEMENT COMPONENT 1 Q SUBCOMPONENT-BINDING PROTEIN, MITOCHONDRIAL"/>
    <property type="match status" value="1"/>
</dbReference>
<organism evidence="2 3">
    <name type="scientific">Tuber magnatum</name>
    <name type="common">white Piedmont truffle</name>
    <dbReference type="NCBI Taxonomy" id="42249"/>
    <lineage>
        <taxon>Eukaryota</taxon>
        <taxon>Fungi</taxon>
        <taxon>Dikarya</taxon>
        <taxon>Ascomycota</taxon>
        <taxon>Pezizomycotina</taxon>
        <taxon>Pezizomycetes</taxon>
        <taxon>Pezizales</taxon>
        <taxon>Tuberaceae</taxon>
        <taxon>Tuber</taxon>
    </lineage>
</organism>
<dbReference type="AlphaFoldDB" id="A0A317T1P3"/>
<protein>
    <submittedName>
        <fullName evidence="2">Mitochondrial glyco protein</fullName>
    </submittedName>
</protein>
<keyword evidence="3" id="KW-1185">Reference proteome</keyword>
<proteinExistence type="predicted"/>